<dbReference type="Proteomes" id="UP001230188">
    <property type="component" value="Unassembled WGS sequence"/>
</dbReference>
<dbReference type="SUPFAM" id="SSF48452">
    <property type="entry name" value="TPR-like"/>
    <property type="match status" value="1"/>
</dbReference>
<dbReference type="Pfam" id="PF01753">
    <property type="entry name" value="zf-MYND"/>
    <property type="match status" value="1"/>
</dbReference>
<evidence type="ECO:0000256" key="4">
    <source>
        <dbReference type="PROSITE-ProRule" id="PRU00134"/>
    </source>
</evidence>
<keyword evidence="1" id="KW-0479">Metal-binding</keyword>
<dbReference type="AlphaFoldDB" id="A0AAD7UDX8"/>
<evidence type="ECO:0000256" key="1">
    <source>
        <dbReference type="ARBA" id="ARBA00022723"/>
    </source>
</evidence>
<feature type="domain" description="MYND-type" evidence="5">
    <location>
        <begin position="9"/>
        <end position="47"/>
    </location>
</feature>
<dbReference type="GO" id="GO:0008270">
    <property type="term" value="F:zinc ion binding"/>
    <property type="evidence" value="ECO:0007669"/>
    <property type="project" value="UniProtKB-KW"/>
</dbReference>
<dbReference type="SUPFAM" id="SSF57850">
    <property type="entry name" value="RING/U-box"/>
    <property type="match status" value="1"/>
</dbReference>
<dbReference type="PROSITE" id="PS50865">
    <property type="entry name" value="ZF_MYND_2"/>
    <property type="match status" value="1"/>
</dbReference>
<protein>
    <recommendedName>
        <fullName evidence="5">MYND-type domain-containing protein</fullName>
    </recommendedName>
</protein>
<dbReference type="InterPro" id="IPR013083">
    <property type="entry name" value="Znf_RING/FYVE/PHD"/>
</dbReference>
<dbReference type="EMBL" id="JAQMWT010000359">
    <property type="protein sequence ID" value="KAJ8603215.1"/>
    <property type="molecule type" value="Genomic_DNA"/>
</dbReference>
<dbReference type="SMART" id="SM00744">
    <property type="entry name" value="RINGv"/>
    <property type="match status" value="1"/>
</dbReference>
<dbReference type="Gene3D" id="1.25.40.10">
    <property type="entry name" value="Tetratricopeptide repeat domain"/>
    <property type="match status" value="1"/>
</dbReference>
<evidence type="ECO:0000313" key="7">
    <source>
        <dbReference type="Proteomes" id="UP001230188"/>
    </source>
</evidence>
<dbReference type="PROSITE" id="PS01360">
    <property type="entry name" value="ZF_MYND_1"/>
    <property type="match status" value="1"/>
</dbReference>
<accession>A0AAD7UDX8</accession>
<name>A0AAD7UDX8_9STRA</name>
<dbReference type="InterPro" id="IPR011990">
    <property type="entry name" value="TPR-like_helical_dom_sf"/>
</dbReference>
<dbReference type="InterPro" id="IPR002893">
    <property type="entry name" value="Znf_MYND"/>
</dbReference>
<evidence type="ECO:0000313" key="6">
    <source>
        <dbReference type="EMBL" id="KAJ8603215.1"/>
    </source>
</evidence>
<keyword evidence="7" id="KW-1185">Reference proteome</keyword>
<dbReference type="SUPFAM" id="SSF144232">
    <property type="entry name" value="HIT/MYND zinc finger-like"/>
    <property type="match status" value="1"/>
</dbReference>
<gene>
    <name evidence="6" type="ORF">CTAYLR_003836</name>
</gene>
<keyword evidence="2 4" id="KW-0863">Zinc-finger</keyword>
<organism evidence="6 7">
    <name type="scientific">Chrysophaeum taylorii</name>
    <dbReference type="NCBI Taxonomy" id="2483200"/>
    <lineage>
        <taxon>Eukaryota</taxon>
        <taxon>Sar</taxon>
        <taxon>Stramenopiles</taxon>
        <taxon>Ochrophyta</taxon>
        <taxon>Pelagophyceae</taxon>
        <taxon>Pelagomonadales</taxon>
        <taxon>Pelagomonadaceae</taxon>
        <taxon>Chrysophaeum</taxon>
    </lineage>
</organism>
<evidence type="ECO:0000256" key="2">
    <source>
        <dbReference type="ARBA" id="ARBA00022771"/>
    </source>
</evidence>
<keyword evidence="3" id="KW-0862">Zinc</keyword>
<sequence length="345" mass="38407">MAATAPTYCDACGVEKAGKQCSRCHQARYCSAACQKRHWHASHKNDCATWVAIERIFAADMSARPRVPPDVHCYLCLESGNDLVHCGCRCRGSAGYAHVGCVLEMLSSLGDDESLEEYAKVYDACPTCGGHFTGEMQSQIIVAWWRRNQKPKSKFRYSATIDVTAFLSYRKADPRVVDGIFRRLLDEATREFGPVAFLTLTTLMHLGEHRVQHLGDVANGLECLSRAVAGLRLYSPSSTLADALVMRGRVLCKLGIHDEAVPEAREAWKIAVAAGGEDSDLSFSVFAHFVEIARRSSNRKAYEEIEAVAVDVYTRARRFLGHDNPVVFHMRRALGELRSKFRRSS</sequence>
<reference evidence="6" key="1">
    <citation type="submission" date="2023-01" db="EMBL/GenBank/DDBJ databases">
        <title>Metagenome sequencing of chrysophaentin producing Chrysophaeum taylorii.</title>
        <authorList>
            <person name="Davison J."/>
            <person name="Bewley C."/>
        </authorList>
    </citation>
    <scope>NUCLEOTIDE SEQUENCE</scope>
    <source>
        <strain evidence="6">NIES-1699</strain>
    </source>
</reference>
<evidence type="ECO:0000259" key="5">
    <source>
        <dbReference type="PROSITE" id="PS50865"/>
    </source>
</evidence>
<dbReference type="InterPro" id="IPR011016">
    <property type="entry name" value="Znf_RING-CH"/>
</dbReference>
<dbReference type="Gene3D" id="3.30.40.10">
    <property type="entry name" value="Zinc/RING finger domain, C3HC4 (zinc finger)"/>
    <property type="match status" value="1"/>
</dbReference>
<proteinExistence type="predicted"/>
<evidence type="ECO:0000256" key="3">
    <source>
        <dbReference type="ARBA" id="ARBA00022833"/>
    </source>
</evidence>
<dbReference type="Gene3D" id="6.10.140.2220">
    <property type="match status" value="1"/>
</dbReference>
<comment type="caution">
    <text evidence="6">The sequence shown here is derived from an EMBL/GenBank/DDBJ whole genome shotgun (WGS) entry which is preliminary data.</text>
</comment>